<accession>A0ABS0TG73</accession>
<dbReference type="EMBL" id="JAEHNY010000006">
    <property type="protein sequence ID" value="MBI6120050.1"/>
    <property type="molecule type" value="Genomic_DNA"/>
</dbReference>
<dbReference type="RefSeq" id="WP_198638511.1">
    <property type="nucleotide sequence ID" value="NZ_JAEHNY010000006.1"/>
</dbReference>
<dbReference type="InterPro" id="IPR032577">
    <property type="entry name" value="DUF4920"/>
</dbReference>
<dbReference type="Proteomes" id="UP000635665">
    <property type="component" value="Unassembled WGS sequence"/>
</dbReference>
<evidence type="ECO:0000313" key="1">
    <source>
        <dbReference type="EMBL" id="MBI6120050.1"/>
    </source>
</evidence>
<sequence>MRKIVFLLGLSLIFIACNGEKSKTEVEVLDQSTPVSYNSYGEKISPENSLTNAEALERYTSLKPGDTLEIKFASKIKSVCKKKGCWMVVELPEQNDVRVTFKDYGFFVPKNIENTEVIVKGKAFLNEMSVEDQKHYAEDEGKSEAEIAAITSPKSSRAFVANAVLLKQ</sequence>
<proteinExistence type="predicted"/>
<keyword evidence="2" id="KW-1185">Reference proteome</keyword>
<protein>
    <submittedName>
        <fullName evidence="1">DUF4920 domain-containing protein</fullName>
    </submittedName>
</protein>
<evidence type="ECO:0000313" key="2">
    <source>
        <dbReference type="Proteomes" id="UP000635665"/>
    </source>
</evidence>
<organism evidence="1 2">
    <name type="scientific">Salegentibacter maritimus</name>
    <dbReference type="NCBI Taxonomy" id="2794347"/>
    <lineage>
        <taxon>Bacteria</taxon>
        <taxon>Pseudomonadati</taxon>
        <taxon>Bacteroidota</taxon>
        <taxon>Flavobacteriia</taxon>
        <taxon>Flavobacteriales</taxon>
        <taxon>Flavobacteriaceae</taxon>
        <taxon>Salegentibacter</taxon>
    </lineage>
</organism>
<dbReference type="Pfam" id="PF16267">
    <property type="entry name" value="DUF4920"/>
    <property type="match status" value="1"/>
</dbReference>
<gene>
    <name evidence="1" type="ORF">I6U50_08445</name>
</gene>
<comment type="caution">
    <text evidence="1">The sequence shown here is derived from an EMBL/GenBank/DDBJ whole genome shotgun (WGS) entry which is preliminary data.</text>
</comment>
<reference evidence="1 2" key="1">
    <citation type="submission" date="2020-12" db="EMBL/GenBank/DDBJ databases">
        <title>Salegentibacter orientalis sp. nov., isolated from costal sediment.</title>
        <authorList>
            <person name="Lian F.-B."/>
        </authorList>
    </citation>
    <scope>NUCLEOTIDE SEQUENCE [LARGE SCALE GENOMIC DNA]</scope>
    <source>
        <strain evidence="1 2">F60176</strain>
    </source>
</reference>
<name>A0ABS0TG73_9FLAO</name>
<dbReference type="PROSITE" id="PS51257">
    <property type="entry name" value="PROKAR_LIPOPROTEIN"/>
    <property type="match status" value="1"/>
</dbReference>